<accession>B4I9G0</accession>
<protein>
    <submittedName>
        <fullName evidence="2">GM18966</fullName>
    </submittedName>
</protein>
<name>B4I9G0_DROSE</name>
<dbReference type="HOGENOM" id="CLU_2963242_0_0_1"/>
<sequence length="59" mass="6238">MSTIVVASTPAESGTRDGHQDVDEALQSAPASTSAPLEWSRVEWSGVVWSGPTFYRSAA</sequence>
<dbReference type="AlphaFoldDB" id="B4I9G0"/>
<evidence type="ECO:0000313" key="3">
    <source>
        <dbReference type="Proteomes" id="UP000001292"/>
    </source>
</evidence>
<feature type="compositionally biased region" description="Polar residues" evidence="1">
    <location>
        <begin position="1"/>
        <end position="12"/>
    </location>
</feature>
<dbReference type="Proteomes" id="UP000001292">
    <property type="component" value="Unassembled WGS sequence"/>
</dbReference>
<organism evidence="3">
    <name type="scientific">Drosophila sechellia</name>
    <name type="common">Fruit fly</name>
    <dbReference type="NCBI Taxonomy" id="7238"/>
    <lineage>
        <taxon>Eukaryota</taxon>
        <taxon>Metazoa</taxon>
        <taxon>Ecdysozoa</taxon>
        <taxon>Arthropoda</taxon>
        <taxon>Hexapoda</taxon>
        <taxon>Insecta</taxon>
        <taxon>Pterygota</taxon>
        <taxon>Neoptera</taxon>
        <taxon>Endopterygota</taxon>
        <taxon>Diptera</taxon>
        <taxon>Brachycera</taxon>
        <taxon>Muscomorpha</taxon>
        <taxon>Ephydroidea</taxon>
        <taxon>Drosophilidae</taxon>
        <taxon>Drosophila</taxon>
        <taxon>Sophophora</taxon>
    </lineage>
</organism>
<feature type="region of interest" description="Disordered" evidence="1">
    <location>
        <begin position="1"/>
        <end position="33"/>
    </location>
</feature>
<keyword evidence="3" id="KW-1185">Reference proteome</keyword>
<reference evidence="2 3" key="1">
    <citation type="journal article" date="2007" name="Nature">
        <title>Evolution of genes and genomes on the Drosophila phylogeny.</title>
        <authorList>
            <consortium name="Drosophila 12 Genomes Consortium"/>
            <person name="Clark A.G."/>
            <person name="Eisen M.B."/>
            <person name="Smith D.R."/>
            <person name="Bergman C.M."/>
            <person name="Oliver B."/>
            <person name="Markow T.A."/>
            <person name="Kaufman T.C."/>
            <person name="Kellis M."/>
            <person name="Gelbart W."/>
            <person name="Iyer V.N."/>
            <person name="Pollard D.A."/>
            <person name="Sackton T.B."/>
            <person name="Larracuente A.M."/>
            <person name="Singh N.D."/>
            <person name="Abad J.P."/>
            <person name="Abt D.N."/>
            <person name="Adryan B."/>
            <person name="Aguade M."/>
            <person name="Akashi H."/>
            <person name="Anderson W.W."/>
            <person name="Aquadro C.F."/>
            <person name="Ardell D.H."/>
            <person name="Arguello R."/>
            <person name="Artieri C.G."/>
            <person name="Barbash D.A."/>
            <person name="Barker D."/>
            <person name="Barsanti P."/>
            <person name="Batterham P."/>
            <person name="Batzoglou S."/>
            <person name="Begun D."/>
            <person name="Bhutkar A."/>
            <person name="Blanco E."/>
            <person name="Bosak S.A."/>
            <person name="Bradley R.K."/>
            <person name="Brand A.D."/>
            <person name="Brent M.R."/>
            <person name="Brooks A.N."/>
            <person name="Brown R.H."/>
            <person name="Butlin R.K."/>
            <person name="Caggese C."/>
            <person name="Calvi B.R."/>
            <person name="Bernardo de Carvalho A."/>
            <person name="Caspi A."/>
            <person name="Castrezana S."/>
            <person name="Celniker S.E."/>
            <person name="Chang J.L."/>
            <person name="Chapple C."/>
            <person name="Chatterji S."/>
            <person name="Chinwalla A."/>
            <person name="Civetta A."/>
            <person name="Clifton S.W."/>
            <person name="Comeron J.M."/>
            <person name="Costello J.C."/>
            <person name="Coyne J.A."/>
            <person name="Daub J."/>
            <person name="David R.G."/>
            <person name="Delcher A.L."/>
            <person name="Delehaunty K."/>
            <person name="Do C.B."/>
            <person name="Ebling H."/>
            <person name="Edwards K."/>
            <person name="Eickbush T."/>
            <person name="Evans J.D."/>
            <person name="Filipski A."/>
            <person name="Findeiss S."/>
            <person name="Freyhult E."/>
            <person name="Fulton L."/>
            <person name="Fulton R."/>
            <person name="Garcia A.C."/>
            <person name="Gardiner A."/>
            <person name="Garfield D.A."/>
            <person name="Garvin B.E."/>
            <person name="Gibson G."/>
            <person name="Gilbert D."/>
            <person name="Gnerre S."/>
            <person name="Godfrey J."/>
            <person name="Good R."/>
            <person name="Gotea V."/>
            <person name="Gravely B."/>
            <person name="Greenberg A.J."/>
            <person name="Griffiths-Jones S."/>
            <person name="Gross S."/>
            <person name="Guigo R."/>
            <person name="Gustafson E.A."/>
            <person name="Haerty W."/>
            <person name="Hahn M.W."/>
            <person name="Halligan D.L."/>
            <person name="Halpern A.L."/>
            <person name="Halter G.M."/>
            <person name="Han M.V."/>
            <person name="Heger A."/>
            <person name="Hillier L."/>
            <person name="Hinrichs A.S."/>
            <person name="Holmes I."/>
            <person name="Hoskins R.A."/>
            <person name="Hubisz M.J."/>
            <person name="Hultmark D."/>
            <person name="Huntley M.A."/>
            <person name="Jaffe D.B."/>
            <person name="Jagadeeshan S."/>
            <person name="Jeck W.R."/>
            <person name="Johnson J."/>
            <person name="Jones C.D."/>
            <person name="Jordan W.C."/>
            <person name="Karpen G.H."/>
            <person name="Kataoka E."/>
            <person name="Keightley P.D."/>
            <person name="Kheradpour P."/>
            <person name="Kirkness E.F."/>
            <person name="Koerich L.B."/>
            <person name="Kristiansen K."/>
            <person name="Kudrna D."/>
            <person name="Kulathinal R.J."/>
            <person name="Kumar S."/>
            <person name="Kwok R."/>
            <person name="Lander E."/>
            <person name="Langley C.H."/>
            <person name="Lapoint R."/>
            <person name="Lazzaro B.P."/>
            <person name="Lee S.J."/>
            <person name="Levesque L."/>
            <person name="Li R."/>
            <person name="Lin C.F."/>
            <person name="Lin M.F."/>
            <person name="Lindblad-Toh K."/>
            <person name="Llopart A."/>
            <person name="Long M."/>
            <person name="Low L."/>
            <person name="Lozovsky E."/>
            <person name="Lu J."/>
            <person name="Luo M."/>
            <person name="Machado C.A."/>
            <person name="Makalowski W."/>
            <person name="Marzo M."/>
            <person name="Matsuda M."/>
            <person name="Matzkin L."/>
            <person name="McAllister B."/>
            <person name="McBride C.S."/>
            <person name="McKernan B."/>
            <person name="McKernan K."/>
            <person name="Mendez-Lago M."/>
            <person name="Minx P."/>
            <person name="Mollenhauer M.U."/>
            <person name="Montooth K."/>
            <person name="Mount S.M."/>
            <person name="Mu X."/>
            <person name="Myers E."/>
            <person name="Negre B."/>
            <person name="Newfeld S."/>
            <person name="Nielsen R."/>
            <person name="Noor M.A."/>
            <person name="O'Grady P."/>
            <person name="Pachter L."/>
            <person name="Papaceit M."/>
            <person name="Parisi M.J."/>
            <person name="Parisi M."/>
            <person name="Parts L."/>
            <person name="Pedersen J.S."/>
            <person name="Pesole G."/>
            <person name="Phillippy A.M."/>
            <person name="Ponting C.P."/>
            <person name="Pop M."/>
            <person name="Porcelli D."/>
            <person name="Powell J.R."/>
            <person name="Prohaska S."/>
            <person name="Pruitt K."/>
            <person name="Puig M."/>
            <person name="Quesneville H."/>
            <person name="Ram K.R."/>
            <person name="Rand D."/>
            <person name="Rasmussen M.D."/>
            <person name="Reed L.K."/>
            <person name="Reenan R."/>
            <person name="Reily A."/>
            <person name="Remington K.A."/>
            <person name="Rieger T.T."/>
            <person name="Ritchie M.G."/>
            <person name="Robin C."/>
            <person name="Rogers Y.H."/>
            <person name="Rohde C."/>
            <person name="Rozas J."/>
            <person name="Rubenfield M.J."/>
            <person name="Ruiz A."/>
            <person name="Russo S."/>
            <person name="Salzberg S.L."/>
            <person name="Sanchez-Gracia A."/>
            <person name="Saranga D.J."/>
            <person name="Sato H."/>
            <person name="Schaeffer S.W."/>
            <person name="Schatz M.C."/>
            <person name="Schlenke T."/>
            <person name="Schwartz R."/>
            <person name="Segarra C."/>
            <person name="Singh R.S."/>
            <person name="Sirot L."/>
            <person name="Sirota M."/>
            <person name="Sisneros N.B."/>
            <person name="Smith C.D."/>
            <person name="Smith T.F."/>
            <person name="Spieth J."/>
            <person name="Stage D.E."/>
            <person name="Stark A."/>
            <person name="Stephan W."/>
            <person name="Strausberg R.L."/>
            <person name="Strempel S."/>
            <person name="Sturgill D."/>
            <person name="Sutton G."/>
            <person name="Sutton G.G."/>
            <person name="Tao W."/>
            <person name="Teichmann S."/>
            <person name="Tobari Y.N."/>
            <person name="Tomimura Y."/>
            <person name="Tsolas J.M."/>
            <person name="Valente V.L."/>
            <person name="Venter E."/>
            <person name="Venter J.C."/>
            <person name="Vicario S."/>
            <person name="Vieira F.G."/>
            <person name="Vilella A.J."/>
            <person name="Villasante A."/>
            <person name="Walenz B."/>
            <person name="Wang J."/>
            <person name="Wasserman M."/>
            <person name="Watts T."/>
            <person name="Wilson D."/>
            <person name="Wilson R.K."/>
            <person name="Wing R.A."/>
            <person name="Wolfner M.F."/>
            <person name="Wong A."/>
            <person name="Wong G.K."/>
            <person name="Wu C.I."/>
            <person name="Wu G."/>
            <person name="Yamamoto D."/>
            <person name="Yang H.P."/>
            <person name="Yang S.P."/>
            <person name="Yorke J.A."/>
            <person name="Yoshida K."/>
            <person name="Zdobnov E."/>
            <person name="Zhang P."/>
            <person name="Zhang Y."/>
            <person name="Zimin A.V."/>
            <person name="Baldwin J."/>
            <person name="Abdouelleil A."/>
            <person name="Abdulkadir J."/>
            <person name="Abebe A."/>
            <person name="Abera B."/>
            <person name="Abreu J."/>
            <person name="Acer S.C."/>
            <person name="Aftuck L."/>
            <person name="Alexander A."/>
            <person name="An P."/>
            <person name="Anderson E."/>
            <person name="Anderson S."/>
            <person name="Arachi H."/>
            <person name="Azer M."/>
            <person name="Bachantsang P."/>
            <person name="Barry A."/>
            <person name="Bayul T."/>
            <person name="Berlin A."/>
            <person name="Bessette D."/>
            <person name="Bloom T."/>
            <person name="Blye J."/>
            <person name="Boguslavskiy L."/>
            <person name="Bonnet C."/>
            <person name="Boukhgalter B."/>
            <person name="Bourzgui I."/>
            <person name="Brown A."/>
            <person name="Cahill P."/>
            <person name="Channer S."/>
            <person name="Cheshatsang Y."/>
            <person name="Chuda L."/>
            <person name="Citroen M."/>
            <person name="Collymore A."/>
            <person name="Cooke P."/>
            <person name="Costello M."/>
            <person name="D'Aco K."/>
            <person name="Daza R."/>
            <person name="De Haan G."/>
            <person name="DeGray S."/>
            <person name="DeMaso C."/>
            <person name="Dhargay N."/>
            <person name="Dooley K."/>
            <person name="Dooley E."/>
            <person name="Doricent M."/>
            <person name="Dorje P."/>
            <person name="Dorjee K."/>
            <person name="Dupes A."/>
            <person name="Elong R."/>
            <person name="Falk J."/>
            <person name="Farina A."/>
            <person name="Faro S."/>
            <person name="Ferguson D."/>
            <person name="Fisher S."/>
            <person name="Foley C.D."/>
            <person name="Franke A."/>
            <person name="Friedrich D."/>
            <person name="Gadbois L."/>
            <person name="Gearin G."/>
            <person name="Gearin C.R."/>
            <person name="Giannoukos G."/>
            <person name="Goode T."/>
            <person name="Graham J."/>
            <person name="Grandbois E."/>
            <person name="Grewal S."/>
            <person name="Gyaltsen K."/>
            <person name="Hafez N."/>
            <person name="Hagos B."/>
            <person name="Hall J."/>
            <person name="Henson C."/>
            <person name="Hollinger A."/>
            <person name="Honan T."/>
            <person name="Huard M.D."/>
            <person name="Hughes L."/>
            <person name="Hurhula B."/>
            <person name="Husby M.E."/>
            <person name="Kamat A."/>
            <person name="Kanga B."/>
            <person name="Kashin S."/>
            <person name="Khazanovich D."/>
            <person name="Kisner P."/>
            <person name="Lance K."/>
            <person name="Lara M."/>
            <person name="Lee W."/>
            <person name="Lennon N."/>
            <person name="Letendre F."/>
            <person name="LeVine R."/>
            <person name="Lipovsky A."/>
            <person name="Liu X."/>
            <person name="Liu J."/>
            <person name="Liu S."/>
            <person name="Lokyitsang T."/>
            <person name="Lokyitsang Y."/>
            <person name="Lubonja R."/>
            <person name="Lui A."/>
            <person name="MacDonald P."/>
            <person name="Magnisalis V."/>
            <person name="Maru K."/>
            <person name="Matthews C."/>
            <person name="McCusker W."/>
            <person name="McDonough S."/>
            <person name="Mehta T."/>
            <person name="Meldrim J."/>
            <person name="Meneus L."/>
            <person name="Mihai O."/>
            <person name="Mihalev A."/>
            <person name="Mihova T."/>
            <person name="Mittelman R."/>
            <person name="Mlenga V."/>
            <person name="Montmayeur A."/>
            <person name="Mulrain L."/>
            <person name="Navidi A."/>
            <person name="Naylor J."/>
            <person name="Negash T."/>
            <person name="Nguyen T."/>
            <person name="Nguyen N."/>
            <person name="Nicol R."/>
            <person name="Norbu C."/>
            <person name="Norbu N."/>
            <person name="Novod N."/>
            <person name="O'Neill B."/>
            <person name="Osman S."/>
            <person name="Markiewicz E."/>
            <person name="Oyono O.L."/>
            <person name="Patti C."/>
            <person name="Phunkhang P."/>
            <person name="Pierre F."/>
            <person name="Priest M."/>
            <person name="Raghuraman S."/>
            <person name="Rege F."/>
            <person name="Reyes R."/>
            <person name="Rise C."/>
            <person name="Rogov P."/>
            <person name="Ross K."/>
            <person name="Ryan E."/>
            <person name="Settipalli S."/>
            <person name="Shea T."/>
            <person name="Sherpa N."/>
            <person name="Shi L."/>
            <person name="Shih D."/>
            <person name="Sparrow T."/>
            <person name="Spaulding J."/>
            <person name="Stalker J."/>
            <person name="Stange-Thomann N."/>
            <person name="Stavropoulos S."/>
            <person name="Stone C."/>
            <person name="Strader C."/>
            <person name="Tesfaye S."/>
            <person name="Thomson T."/>
            <person name="Thoulutsang Y."/>
            <person name="Thoulutsang D."/>
            <person name="Topham K."/>
            <person name="Topping I."/>
            <person name="Tsamla T."/>
            <person name="Vassiliev H."/>
            <person name="Vo A."/>
            <person name="Wangchuk T."/>
            <person name="Wangdi T."/>
            <person name="Weiand M."/>
            <person name="Wilkinson J."/>
            <person name="Wilson A."/>
            <person name="Yadav S."/>
            <person name="Young G."/>
            <person name="Yu Q."/>
            <person name="Zembek L."/>
            <person name="Zhong D."/>
            <person name="Zimmer A."/>
            <person name="Zwirko Z."/>
            <person name="Jaffe D.B."/>
            <person name="Alvarez P."/>
            <person name="Brockman W."/>
            <person name="Butler J."/>
            <person name="Chin C."/>
            <person name="Gnerre S."/>
            <person name="Grabherr M."/>
            <person name="Kleber M."/>
            <person name="Mauceli E."/>
            <person name="MacCallum I."/>
        </authorList>
    </citation>
    <scope>NUCLEOTIDE SEQUENCE [LARGE SCALE GENOMIC DNA]</scope>
    <source>
        <strain evidence="3">Rob3c / Tucson 14021-0248.25</strain>
    </source>
</reference>
<gene>
    <name evidence="2" type="primary">Dsec\GM18966</name>
    <name evidence="2" type="ORF">Dsec_GM18966</name>
</gene>
<evidence type="ECO:0000313" key="2">
    <source>
        <dbReference type="EMBL" id="EDW43841.1"/>
    </source>
</evidence>
<evidence type="ECO:0000256" key="1">
    <source>
        <dbReference type="SAM" id="MobiDB-lite"/>
    </source>
</evidence>
<proteinExistence type="predicted"/>
<dbReference type="EMBL" id="CH480825">
    <property type="protein sequence ID" value="EDW43841.1"/>
    <property type="molecule type" value="Genomic_DNA"/>
</dbReference>